<evidence type="ECO:0000259" key="3">
    <source>
        <dbReference type="PROSITE" id="PS51898"/>
    </source>
</evidence>
<dbReference type="InterPro" id="IPR011010">
    <property type="entry name" value="DNA_brk_join_enz"/>
</dbReference>
<dbReference type="Gene3D" id="1.10.443.10">
    <property type="entry name" value="Intergrase catalytic core"/>
    <property type="match status" value="1"/>
</dbReference>
<name>A0ABD7BJN8_PSEPU</name>
<accession>A0ABD7BJN8</accession>
<proteinExistence type="predicted"/>
<dbReference type="Pfam" id="PF00589">
    <property type="entry name" value="Phage_integrase"/>
    <property type="match status" value="1"/>
</dbReference>
<dbReference type="AlphaFoldDB" id="A0ABD7BJN8"/>
<dbReference type="GO" id="GO:0006310">
    <property type="term" value="P:DNA recombination"/>
    <property type="evidence" value="ECO:0007669"/>
    <property type="project" value="UniProtKB-KW"/>
</dbReference>
<dbReference type="PANTHER" id="PTHR30349">
    <property type="entry name" value="PHAGE INTEGRASE-RELATED"/>
    <property type="match status" value="1"/>
</dbReference>
<gene>
    <name evidence="4" type="ORF">ID616_12530</name>
</gene>
<evidence type="ECO:0000313" key="5">
    <source>
        <dbReference type="Proteomes" id="UP000516786"/>
    </source>
</evidence>
<dbReference type="InterPro" id="IPR002104">
    <property type="entry name" value="Integrase_catalytic"/>
</dbReference>
<evidence type="ECO:0000256" key="1">
    <source>
        <dbReference type="ARBA" id="ARBA00022908"/>
    </source>
</evidence>
<keyword evidence="1" id="KW-0229">DNA integration</keyword>
<dbReference type="InterPro" id="IPR013762">
    <property type="entry name" value="Integrase-like_cat_sf"/>
</dbReference>
<dbReference type="PANTHER" id="PTHR30349:SF64">
    <property type="entry name" value="PROPHAGE INTEGRASE INTD-RELATED"/>
    <property type="match status" value="1"/>
</dbReference>
<feature type="domain" description="Tyr recombinase" evidence="3">
    <location>
        <begin position="186"/>
        <end position="408"/>
    </location>
</feature>
<dbReference type="EMBL" id="CP061723">
    <property type="protein sequence ID" value="QOD00455.1"/>
    <property type="molecule type" value="Genomic_DNA"/>
</dbReference>
<dbReference type="PROSITE" id="PS51898">
    <property type="entry name" value="TYR_RECOMBINASE"/>
    <property type="match status" value="1"/>
</dbReference>
<organism evidence="4 5">
    <name type="scientific">Pseudomonas putida</name>
    <name type="common">Arthrobacter siderocapsulatus</name>
    <dbReference type="NCBI Taxonomy" id="303"/>
    <lineage>
        <taxon>Bacteria</taxon>
        <taxon>Pseudomonadati</taxon>
        <taxon>Pseudomonadota</taxon>
        <taxon>Gammaproteobacteria</taxon>
        <taxon>Pseudomonadales</taxon>
        <taxon>Pseudomonadaceae</taxon>
        <taxon>Pseudomonas</taxon>
    </lineage>
</organism>
<reference evidence="4 5" key="1">
    <citation type="submission" date="2020-09" db="EMBL/GenBank/DDBJ databases">
        <title>Co-existence of a novel multidrug-resistance efflux pump with carbapenem resistance gene blaVIM-2 in one megaplasmid in Pseudomonas putida.</title>
        <authorList>
            <person name="Peng K."/>
            <person name="Li R."/>
        </authorList>
    </citation>
    <scope>NUCLEOTIDE SEQUENCE [LARGE SCALE GENOMIC DNA]</scope>
    <source>
        <strain evidence="4 5">ZXPA-20</strain>
    </source>
</reference>
<dbReference type="Proteomes" id="UP000516786">
    <property type="component" value="Chromosome"/>
</dbReference>
<dbReference type="SUPFAM" id="SSF56349">
    <property type="entry name" value="DNA breaking-rejoining enzymes"/>
    <property type="match status" value="1"/>
</dbReference>
<dbReference type="CDD" id="cd00397">
    <property type="entry name" value="DNA_BRE_C"/>
    <property type="match status" value="1"/>
</dbReference>
<evidence type="ECO:0000256" key="2">
    <source>
        <dbReference type="ARBA" id="ARBA00023172"/>
    </source>
</evidence>
<keyword evidence="2" id="KW-0233">DNA recombination</keyword>
<protein>
    <submittedName>
        <fullName evidence="4">Tyrosine-type recombinase/integrase</fullName>
    </submittedName>
</protein>
<sequence length="461" mass="52849">MTDSQLHRPLPPGAKLNAGLTYDADIGEDAEGIPCFYWTNGQYCFEVNSYILHMWVNEKKSLTNKGGSLRQDCMLLSHLIRFVEKNRLSFLRLTDTYFTMFIKGLSADVDEHGELARQPSMVRSIGSRCLDFLSYCGEFFDLPDFVALGGVIRGVKVDAAMRSKHKSTCRRIAWYHHSFPVSSEDGRREPVTDSSIKALRVAARKQPLKKGARSKIIISVLINTGCRRIEAARITVPDIMEAYRSGLSHPLLRVPSAKGHNEYRFVPVPHVVLKSWVDYITDFRIPMVDDWCARHKKKFDDHGFLFICIKSCQPLSINTLTNEIGDLKKLAGLEVRSHPHMFRHRFITDKFKELIIQYDLQNTDVMRRALANSEVIKRVLQQWSGHKLTESLDRYIHLAFNELARMEKVVEGVFVEASVKALDALLEEYYEDWQAGLISAQEQAERTNKAVKDFLRTRGKH</sequence>
<evidence type="ECO:0000313" key="4">
    <source>
        <dbReference type="EMBL" id="QOD00455.1"/>
    </source>
</evidence>
<dbReference type="GO" id="GO:0015074">
    <property type="term" value="P:DNA integration"/>
    <property type="evidence" value="ECO:0007669"/>
    <property type="project" value="UniProtKB-KW"/>
</dbReference>
<dbReference type="RefSeq" id="WP_191087651.1">
    <property type="nucleotide sequence ID" value="NZ_CP061723.1"/>
</dbReference>
<dbReference type="InterPro" id="IPR050090">
    <property type="entry name" value="Tyrosine_recombinase_XerCD"/>
</dbReference>